<protein>
    <recommendedName>
        <fullName evidence="4">Lipoprotein</fullName>
    </recommendedName>
</protein>
<sequence>MARRILISATLLAAVAAAGYFTWAHSRLEEPATSVPQNVHSGARDTSPSASESQATNAEVRSSGPITVLAFEELKSRAKAGDAVAQRQLAQTYDACFMVNMSPENYLSDYETRAKYVGDSAEASEMLRVARARAEECRNVDGGAPIPLELIKGWYAQASENGDLASKATSISLSAKKPDKATSNNLWEGVTQSGDPAAAFSLGELAAGLGLIASDDQPEDLLSGVTSGYAWMVIACRNGYDCSPNSRLMQNMCLNTGRCAGEDFEQFVRSSVITSSDSQVLDKKIERISGFLKAP</sequence>
<proteinExistence type="predicted"/>
<keyword evidence="3" id="KW-1185">Reference proteome</keyword>
<evidence type="ECO:0000313" key="2">
    <source>
        <dbReference type="EMBL" id="WNH54509.1"/>
    </source>
</evidence>
<reference evidence="2 3" key="1">
    <citation type="submission" date="2022-12" db="EMBL/GenBank/DDBJ databases">
        <title>Two new species, Stenotrophomonas aracearum and Stenotrophomonas oahuensis, isolated from Anthurium (Araceae family) in Hawaii.</title>
        <authorList>
            <person name="Chunag S.C."/>
            <person name="Dobhal S."/>
            <person name="Alvarez A."/>
            <person name="Arif M."/>
        </authorList>
    </citation>
    <scope>NUCLEOTIDE SEQUENCE [LARGE SCALE GENOMIC DNA]</scope>
    <source>
        <strain evidence="2 3">A5586</strain>
    </source>
</reference>
<feature type="compositionally biased region" description="Polar residues" evidence="1">
    <location>
        <begin position="34"/>
        <end position="60"/>
    </location>
</feature>
<dbReference type="Gene3D" id="1.25.40.10">
    <property type="entry name" value="Tetratricopeptide repeat domain"/>
    <property type="match status" value="1"/>
</dbReference>
<gene>
    <name evidence="2" type="ORF">PDM29_09605</name>
</gene>
<name>A0ABY9YWF2_9GAMM</name>
<dbReference type="RefSeq" id="WP_311193599.1">
    <property type="nucleotide sequence ID" value="NZ_CP115541.1"/>
</dbReference>
<evidence type="ECO:0000313" key="3">
    <source>
        <dbReference type="Proteomes" id="UP001302072"/>
    </source>
</evidence>
<dbReference type="EMBL" id="CP115541">
    <property type="protein sequence ID" value="WNH54509.1"/>
    <property type="molecule type" value="Genomic_DNA"/>
</dbReference>
<accession>A0ABY9YWF2</accession>
<dbReference type="Proteomes" id="UP001302072">
    <property type="component" value="Chromosome"/>
</dbReference>
<evidence type="ECO:0000256" key="1">
    <source>
        <dbReference type="SAM" id="MobiDB-lite"/>
    </source>
</evidence>
<feature type="region of interest" description="Disordered" evidence="1">
    <location>
        <begin position="32"/>
        <end position="61"/>
    </location>
</feature>
<dbReference type="InterPro" id="IPR011990">
    <property type="entry name" value="TPR-like_helical_dom_sf"/>
</dbReference>
<evidence type="ECO:0008006" key="4">
    <source>
        <dbReference type="Google" id="ProtNLM"/>
    </source>
</evidence>
<organism evidence="2 3">
    <name type="scientific">Stenotrophomonas oahuensis</name>
    <dbReference type="NCBI Taxonomy" id="3003271"/>
    <lineage>
        <taxon>Bacteria</taxon>
        <taxon>Pseudomonadati</taxon>
        <taxon>Pseudomonadota</taxon>
        <taxon>Gammaproteobacteria</taxon>
        <taxon>Lysobacterales</taxon>
        <taxon>Lysobacteraceae</taxon>
        <taxon>Stenotrophomonas</taxon>
    </lineage>
</organism>